<gene>
    <name evidence="3" type="ordered locus">Hbal_3153</name>
</gene>
<dbReference type="Pfam" id="PF03960">
    <property type="entry name" value="ArsC"/>
    <property type="match status" value="1"/>
</dbReference>
<dbReference type="OrthoDB" id="9803749at2"/>
<dbReference type="Proteomes" id="UP000002745">
    <property type="component" value="Chromosome"/>
</dbReference>
<dbReference type="InterPro" id="IPR006504">
    <property type="entry name" value="Tscrpt_reg_Spx/MgsR"/>
</dbReference>
<dbReference type="PANTHER" id="PTHR30041">
    <property type="entry name" value="ARSENATE REDUCTASE"/>
    <property type="match status" value="1"/>
</dbReference>
<evidence type="ECO:0000313" key="3">
    <source>
        <dbReference type="EMBL" id="ACT60820.1"/>
    </source>
</evidence>
<dbReference type="InterPro" id="IPR006660">
    <property type="entry name" value="Arsenate_reductase-like"/>
</dbReference>
<dbReference type="eggNOG" id="COG1393">
    <property type="taxonomic scope" value="Bacteria"/>
</dbReference>
<dbReference type="RefSeq" id="WP_015828970.1">
    <property type="nucleotide sequence ID" value="NC_012982.1"/>
</dbReference>
<sequence>MLTLTGLKACDTCRKAQKWLAENDIRFTYRDVKSDGVPQNDLERYVALLGWDKAINKASTTWRGLSDDQKNDITDEKAVNLLLANPSLMKRPLFEIGDEIVLGFRDEQKQRILELI</sequence>
<dbReference type="Gene3D" id="3.40.30.10">
    <property type="entry name" value="Glutaredoxin"/>
    <property type="match status" value="1"/>
</dbReference>
<dbReference type="PANTHER" id="PTHR30041:SF8">
    <property type="entry name" value="PROTEIN YFFB"/>
    <property type="match status" value="1"/>
</dbReference>
<dbReference type="PROSITE" id="PS51353">
    <property type="entry name" value="ARSC"/>
    <property type="match status" value="1"/>
</dbReference>
<evidence type="ECO:0000256" key="2">
    <source>
        <dbReference type="PROSITE-ProRule" id="PRU01282"/>
    </source>
</evidence>
<evidence type="ECO:0000313" key="4">
    <source>
        <dbReference type="Proteomes" id="UP000002745"/>
    </source>
</evidence>
<name>C6XIL3_HIRBI</name>
<protein>
    <submittedName>
        <fullName evidence="3">Arsenate reductase and related</fullName>
    </submittedName>
</protein>
<proteinExistence type="inferred from homology"/>
<accession>C6XIL3</accession>
<comment type="similarity">
    <text evidence="1 2">Belongs to the ArsC family.</text>
</comment>
<keyword evidence="4" id="KW-1185">Reference proteome</keyword>
<dbReference type="STRING" id="582402.Hbal_3153"/>
<dbReference type="AlphaFoldDB" id="C6XIL3"/>
<dbReference type="InterPro" id="IPR036249">
    <property type="entry name" value="Thioredoxin-like_sf"/>
</dbReference>
<dbReference type="HOGENOM" id="CLU_116644_2_1_5"/>
<dbReference type="EMBL" id="CP001678">
    <property type="protein sequence ID" value="ACT60820.1"/>
    <property type="molecule type" value="Genomic_DNA"/>
</dbReference>
<evidence type="ECO:0000256" key="1">
    <source>
        <dbReference type="ARBA" id="ARBA00007198"/>
    </source>
</evidence>
<reference evidence="4" key="1">
    <citation type="journal article" date="2011" name="J. Bacteriol.">
        <title>Genome sequences of eight morphologically diverse alphaproteobacteria.</title>
        <authorList>
            <consortium name="US DOE Joint Genome Institute"/>
            <person name="Brown P.J."/>
            <person name="Kysela D.T."/>
            <person name="Buechlein A."/>
            <person name="Hemmerich C."/>
            <person name="Brun Y.V."/>
        </authorList>
    </citation>
    <scope>NUCLEOTIDE SEQUENCE [LARGE SCALE GENOMIC DNA]</scope>
    <source>
        <strain evidence="4">ATCC 49814 / DSM 5838 / IFAM 1418</strain>
    </source>
</reference>
<organism evidence="3 4">
    <name type="scientific">Hirschia baltica (strain ATCC 49814 / DSM 5838 / IFAM 1418)</name>
    <dbReference type="NCBI Taxonomy" id="582402"/>
    <lineage>
        <taxon>Bacteria</taxon>
        <taxon>Pseudomonadati</taxon>
        <taxon>Pseudomonadota</taxon>
        <taxon>Alphaproteobacteria</taxon>
        <taxon>Hyphomonadales</taxon>
        <taxon>Hyphomonadaceae</taxon>
        <taxon>Hirschia</taxon>
    </lineage>
</organism>
<dbReference type="NCBIfam" id="TIGR01617">
    <property type="entry name" value="arsC_related"/>
    <property type="match status" value="1"/>
</dbReference>
<dbReference type="SUPFAM" id="SSF52833">
    <property type="entry name" value="Thioredoxin-like"/>
    <property type="match status" value="1"/>
</dbReference>
<dbReference type="KEGG" id="hba:Hbal_3153"/>